<feature type="compositionally biased region" description="Acidic residues" evidence="1">
    <location>
        <begin position="105"/>
        <end position="130"/>
    </location>
</feature>
<evidence type="ECO:0000313" key="4">
    <source>
        <dbReference type="Proteomes" id="UP000050525"/>
    </source>
</evidence>
<name>A0A151NVU1_ALLMI</name>
<evidence type="ECO:0000313" key="3">
    <source>
        <dbReference type="EMBL" id="KYO41021.1"/>
    </source>
</evidence>
<sequence length="160" mass="17767">MKLLYLFLSVAFLVFQAQAQDEVTAQDEAKAQDELKPKAEDAVMDAENAADNQSPGPLITKDHFVLYFDGRGETTASIIFLKRTETDETSAQYQAQAQDVVVAQDEAEPQDLGEMEEEAETEVMEAEDATGMDFPENLKALQHVSWRPPSGSREDRAIIP</sequence>
<reference evidence="3 4" key="1">
    <citation type="journal article" date="2012" name="Genome Biol.">
        <title>Sequencing three crocodilian genomes to illuminate the evolution of archosaurs and amniotes.</title>
        <authorList>
            <person name="St John J.A."/>
            <person name="Braun E.L."/>
            <person name="Isberg S.R."/>
            <person name="Miles L.G."/>
            <person name="Chong A.Y."/>
            <person name="Gongora J."/>
            <person name="Dalzell P."/>
            <person name="Moran C."/>
            <person name="Bed'hom B."/>
            <person name="Abzhanov A."/>
            <person name="Burgess S.C."/>
            <person name="Cooksey A.M."/>
            <person name="Castoe T.A."/>
            <person name="Crawford N.G."/>
            <person name="Densmore L.D."/>
            <person name="Drew J.C."/>
            <person name="Edwards S.V."/>
            <person name="Faircloth B.C."/>
            <person name="Fujita M.K."/>
            <person name="Greenwold M.J."/>
            <person name="Hoffmann F.G."/>
            <person name="Howard J.M."/>
            <person name="Iguchi T."/>
            <person name="Janes D.E."/>
            <person name="Khan S.Y."/>
            <person name="Kohno S."/>
            <person name="de Koning A.J."/>
            <person name="Lance S.L."/>
            <person name="McCarthy F.M."/>
            <person name="McCormack J.E."/>
            <person name="Merchant M.E."/>
            <person name="Peterson D.G."/>
            <person name="Pollock D.D."/>
            <person name="Pourmand N."/>
            <person name="Raney B.J."/>
            <person name="Roessler K.A."/>
            <person name="Sanford J.R."/>
            <person name="Sawyer R.H."/>
            <person name="Schmidt C.J."/>
            <person name="Triplett E.W."/>
            <person name="Tuberville T.D."/>
            <person name="Venegas-Anaya M."/>
            <person name="Howard J.T."/>
            <person name="Jarvis E.D."/>
            <person name="Guillette L.J.Jr."/>
            <person name="Glenn T.C."/>
            <person name="Green R.E."/>
            <person name="Ray D.A."/>
        </authorList>
    </citation>
    <scope>NUCLEOTIDE SEQUENCE [LARGE SCALE GENOMIC DNA]</scope>
    <source>
        <strain evidence="3">KSC_2009_1</strain>
    </source>
</reference>
<protein>
    <submittedName>
        <fullName evidence="3">Uncharacterized protein</fullName>
    </submittedName>
</protein>
<feature type="chain" id="PRO_5007586402" evidence="2">
    <location>
        <begin position="20"/>
        <end position="160"/>
    </location>
</feature>
<organism evidence="3 4">
    <name type="scientific">Alligator mississippiensis</name>
    <name type="common">American alligator</name>
    <dbReference type="NCBI Taxonomy" id="8496"/>
    <lineage>
        <taxon>Eukaryota</taxon>
        <taxon>Metazoa</taxon>
        <taxon>Chordata</taxon>
        <taxon>Craniata</taxon>
        <taxon>Vertebrata</taxon>
        <taxon>Euteleostomi</taxon>
        <taxon>Archelosauria</taxon>
        <taxon>Archosauria</taxon>
        <taxon>Crocodylia</taxon>
        <taxon>Alligatoridae</taxon>
        <taxon>Alligatorinae</taxon>
        <taxon>Alligator</taxon>
    </lineage>
</organism>
<comment type="caution">
    <text evidence="3">The sequence shown here is derived from an EMBL/GenBank/DDBJ whole genome shotgun (WGS) entry which is preliminary data.</text>
</comment>
<keyword evidence="4" id="KW-1185">Reference proteome</keyword>
<dbReference type="Proteomes" id="UP000050525">
    <property type="component" value="Unassembled WGS sequence"/>
</dbReference>
<dbReference type="AlphaFoldDB" id="A0A151NVU1"/>
<keyword evidence="2" id="KW-0732">Signal</keyword>
<gene>
    <name evidence="3" type="ORF">Y1Q_0012975</name>
</gene>
<evidence type="ECO:0000256" key="2">
    <source>
        <dbReference type="SAM" id="SignalP"/>
    </source>
</evidence>
<feature type="signal peptide" evidence="2">
    <location>
        <begin position="1"/>
        <end position="19"/>
    </location>
</feature>
<proteinExistence type="predicted"/>
<feature type="region of interest" description="Disordered" evidence="1">
    <location>
        <begin position="105"/>
        <end position="160"/>
    </location>
</feature>
<accession>A0A151NVU1</accession>
<evidence type="ECO:0000256" key="1">
    <source>
        <dbReference type="SAM" id="MobiDB-lite"/>
    </source>
</evidence>
<dbReference type="EMBL" id="AKHW03001744">
    <property type="protein sequence ID" value="KYO41021.1"/>
    <property type="molecule type" value="Genomic_DNA"/>
</dbReference>